<dbReference type="EMBL" id="CAJVQC010065695">
    <property type="protein sequence ID" value="CAG8805762.1"/>
    <property type="molecule type" value="Genomic_DNA"/>
</dbReference>
<reference evidence="1" key="1">
    <citation type="submission" date="2021-06" db="EMBL/GenBank/DDBJ databases">
        <authorList>
            <person name="Kallberg Y."/>
            <person name="Tangrot J."/>
            <person name="Rosling A."/>
        </authorList>
    </citation>
    <scope>NUCLEOTIDE SEQUENCE</scope>
    <source>
        <strain evidence="1">MA461A</strain>
    </source>
</reference>
<keyword evidence="2" id="KW-1185">Reference proteome</keyword>
<sequence>GLMINKYEEKLADYQYQLEVGIFNQLEYQSEQENQQSDNFAVE</sequence>
<dbReference type="Proteomes" id="UP000789920">
    <property type="component" value="Unassembled WGS sequence"/>
</dbReference>
<name>A0ACA9RS37_9GLOM</name>
<accession>A0ACA9RS37</accession>
<comment type="caution">
    <text evidence="1">The sequence shown here is derived from an EMBL/GenBank/DDBJ whole genome shotgun (WGS) entry which is preliminary data.</text>
</comment>
<organism evidence="1 2">
    <name type="scientific">Racocetra persica</name>
    <dbReference type="NCBI Taxonomy" id="160502"/>
    <lineage>
        <taxon>Eukaryota</taxon>
        <taxon>Fungi</taxon>
        <taxon>Fungi incertae sedis</taxon>
        <taxon>Mucoromycota</taxon>
        <taxon>Glomeromycotina</taxon>
        <taxon>Glomeromycetes</taxon>
        <taxon>Diversisporales</taxon>
        <taxon>Gigasporaceae</taxon>
        <taxon>Racocetra</taxon>
    </lineage>
</organism>
<evidence type="ECO:0000313" key="2">
    <source>
        <dbReference type="Proteomes" id="UP000789920"/>
    </source>
</evidence>
<proteinExistence type="predicted"/>
<gene>
    <name evidence="1" type="ORF">RPERSI_LOCUS22005</name>
</gene>
<protein>
    <submittedName>
        <fullName evidence="1">10244_t:CDS:1</fullName>
    </submittedName>
</protein>
<evidence type="ECO:0000313" key="1">
    <source>
        <dbReference type="EMBL" id="CAG8805762.1"/>
    </source>
</evidence>
<feature type="non-terminal residue" evidence="1">
    <location>
        <position position="1"/>
    </location>
</feature>